<accession>A0A7V8NRG2</accession>
<protein>
    <submittedName>
        <fullName evidence="1">Uncharacterized protein</fullName>
    </submittedName>
</protein>
<sequence>MGRQRVFDQLTLIRLKQPAFQLRAKERSLLVQLVQSLLLEVVFNRDTSDEESENE</sequence>
<dbReference type="Proteomes" id="UP000567293">
    <property type="component" value="Unassembled WGS sequence"/>
</dbReference>
<keyword evidence="2" id="KW-1185">Reference proteome</keyword>
<gene>
    <name evidence="1" type="ORF">HRJ53_14360</name>
</gene>
<name>A0A7V8NRG2_9BACT</name>
<dbReference type="AlphaFoldDB" id="A0A7V8NRG2"/>
<comment type="caution">
    <text evidence="1">The sequence shown here is derived from an EMBL/GenBank/DDBJ whole genome shotgun (WGS) entry which is preliminary data.</text>
</comment>
<evidence type="ECO:0000313" key="1">
    <source>
        <dbReference type="EMBL" id="MBA0086167.1"/>
    </source>
</evidence>
<dbReference type="EMBL" id="JACDQQ010001380">
    <property type="protein sequence ID" value="MBA0086167.1"/>
    <property type="molecule type" value="Genomic_DNA"/>
</dbReference>
<evidence type="ECO:0000313" key="2">
    <source>
        <dbReference type="Proteomes" id="UP000567293"/>
    </source>
</evidence>
<organism evidence="1 2">
    <name type="scientific">Candidatus Acidiferrum panamense</name>
    <dbReference type="NCBI Taxonomy" id="2741543"/>
    <lineage>
        <taxon>Bacteria</taxon>
        <taxon>Pseudomonadati</taxon>
        <taxon>Acidobacteriota</taxon>
        <taxon>Terriglobia</taxon>
        <taxon>Candidatus Acidiferrales</taxon>
        <taxon>Candidatus Acidiferrum</taxon>
    </lineage>
</organism>
<proteinExistence type="predicted"/>
<reference evidence="1" key="1">
    <citation type="submission" date="2020-06" db="EMBL/GenBank/DDBJ databases">
        <title>Legume-microbial interactions unlock mineral nutrients during tropical forest succession.</title>
        <authorList>
            <person name="Epihov D.Z."/>
        </authorList>
    </citation>
    <scope>NUCLEOTIDE SEQUENCE [LARGE SCALE GENOMIC DNA]</scope>
    <source>
        <strain evidence="1">Pan2503</strain>
    </source>
</reference>